<gene>
    <name evidence="2" type="ORF">GCM10011575_08890</name>
</gene>
<feature type="region of interest" description="Disordered" evidence="1">
    <location>
        <begin position="12"/>
        <end position="34"/>
    </location>
</feature>
<dbReference type="EMBL" id="BMMZ01000002">
    <property type="protein sequence ID" value="GGL52741.1"/>
    <property type="molecule type" value="Genomic_DNA"/>
</dbReference>
<reference evidence="2" key="1">
    <citation type="journal article" date="2014" name="Int. J. Syst. Evol. Microbiol.">
        <title>Complete genome sequence of Corynebacterium casei LMG S-19264T (=DSM 44701T), isolated from a smear-ripened cheese.</title>
        <authorList>
            <consortium name="US DOE Joint Genome Institute (JGI-PGF)"/>
            <person name="Walter F."/>
            <person name="Albersmeier A."/>
            <person name="Kalinowski J."/>
            <person name="Ruckert C."/>
        </authorList>
    </citation>
    <scope>NUCLEOTIDE SEQUENCE</scope>
    <source>
        <strain evidence="2">CGMCC 4.7306</strain>
    </source>
</reference>
<dbReference type="RefSeq" id="WP_188893979.1">
    <property type="nucleotide sequence ID" value="NZ_BMMZ01000002.1"/>
</dbReference>
<dbReference type="Proteomes" id="UP000613840">
    <property type="component" value="Unassembled WGS sequence"/>
</dbReference>
<keyword evidence="3" id="KW-1185">Reference proteome</keyword>
<evidence type="ECO:0000256" key="1">
    <source>
        <dbReference type="SAM" id="MobiDB-lite"/>
    </source>
</evidence>
<proteinExistence type="predicted"/>
<protein>
    <submittedName>
        <fullName evidence="2">Uncharacterized protein</fullName>
    </submittedName>
</protein>
<comment type="caution">
    <text evidence="2">The sequence shown here is derived from an EMBL/GenBank/DDBJ whole genome shotgun (WGS) entry which is preliminary data.</text>
</comment>
<evidence type="ECO:0000313" key="2">
    <source>
        <dbReference type="EMBL" id="GGL52741.1"/>
    </source>
</evidence>
<dbReference type="AlphaFoldDB" id="A0A917S2C0"/>
<sequence length="133" mass="14867">MATLADVYEIVGRLPGTRAEPPEPPDQPIGTQQPTGVEFVVVTGSKPKKFLYSWRKRVDPRKPKVPQPDVLVVWVPELADKEALLASEPDKYFTEPHYDGYKAVLARIEAFNRAELEELIIDAWRLAGGLGDV</sequence>
<reference evidence="2" key="2">
    <citation type="submission" date="2020-09" db="EMBL/GenBank/DDBJ databases">
        <authorList>
            <person name="Sun Q."/>
            <person name="Zhou Y."/>
        </authorList>
    </citation>
    <scope>NUCLEOTIDE SEQUENCE</scope>
    <source>
        <strain evidence="2">CGMCC 4.7306</strain>
    </source>
</reference>
<organism evidence="2 3">
    <name type="scientific">Microlunatus endophyticus</name>
    <dbReference type="NCBI Taxonomy" id="1716077"/>
    <lineage>
        <taxon>Bacteria</taxon>
        <taxon>Bacillati</taxon>
        <taxon>Actinomycetota</taxon>
        <taxon>Actinomycetes</taxon>
        <taxon>Propionibacteriales</taxon>
        <taxon>Propionibacteriaceae</taxon>
        <taxon>Microlunatus</taxon>
    </lineage>
</organism>
<name>A0A917S2C0_9ACTN</name>
<accession>A0A917S2C0</accession>
<evidence type="ECO:0000313" key="3">
    <source>
        <dbReference type="Proteomes" id="UP000613840"/>
    </source>
</evidence>